<keyword evidence="2 5" id="KW-0812">Transmembrane</keyword>
<feature type="transmembrane region" description="Helical" evidence="5">
    <location>
        <begin position="123"/>
        <end position="146"/>
    </location>
</feature>
<dbReference type="InterPro" id="IPR036259">
    <property type="entry name" value="MFS_trans_sf"/>
</dbReference>
<feature type="transmembrane region" description="Helical" evidence="5">
    <location>
        <begin position="68"/>
        <end position="86"/>
    </location>
</feature>
<feature type="transmembrane region" description="Helical" evidence="5">
    <location>
        <begin position="397"/>
        <end position="418"/>
    </location>
</feature>
<evidence type="ECO:0000256" key="5">
    <source>
        <dbReference type="SAM" id="Phobius"/>
    </source>
</evidence>
<evidence type="ECO:0000313" key="6">
    <source>
        <dbReference type="Proteomes" id="UP000504634"/>
    </source>
</evidence>
<feature type="transmembrane region" description="Helical" evidence="5">
    <location>
        <begin position="32"/>
        <end position="56"/>
    </location>
</feature>
<dbReference type="Pfam" id="PF00083">
    <property type="entry name" value="Sugar_tr"/>
    <property type="match status" value="1"/>
</dbReference>
<gene>
    <name evidence="7" type="primary">LOC115622384</name>
</gene>
<evidence type="ECO:0000256" key="1">
    <source>
        <dbReference type="ARBA" id="ARBA00004370"/>
    </source>
</evidence>
<dbReference type="InterPro" id="IPR005828">
    <property type="entry name" value="MFS_sugar_transport-like"/>
</dbReference>
<feature type="transmembrane region" description="Helical" evidence="5">
    <location>
        <begin position="336"/>
        <end position="353"/>
    </location>
</feature>
<feature type="transmembrane region" description="Helical" evidence="5">
    <location>
        <begin position="359"/>
        <end position="385"/>
    </location>
</feature>
<keyword evidence="6" id="KW-1185">Reference proteome</keyword>
<protein>
    <submittedName>
        <fullName evidence="7">Uncharacterized protein LOC115622384</fullName>
    </submittedName>
</protein>
<dbReference type="OrthoDB" id="6612291at2759"/>
<name>A0A6J2TAN8_DROLE</name>
<keyword evidence="4 5" id="KW-0472">Membrane</keyword>
<proteinExistence type="predicted"/>
<evidence type="ECO:0000313" key="7">
    <source>
        <dbReference type="RefSeq" id="XP_030372168.1"/>
    </source>
</evidence>
<accession>A0A6J2TAN8</accession>
<dbReference type="Proteomes" id="UP000504634">
    <property type="component" value="Unplaced"/>
</dbReference>
<organism evidence="6 7">
    <name type="scientific">Drosophila lebanonensis</name>
    <name type="common">Fruit fly</name>
    <name type="synonym">Scaptodrosophila lebanonensis</name>
    <dbReference type="NCBI Taxonomy" id="7225"/>
    <lineage>
        <taxon>Eukaryota</taxon>
        <taxon>Metazoa</taxon>
        <taxon>Ecdysozoa</taxon>
        <taxon>Arthropoda</taxon>
        <taxon>Hexapoda</taxon>
        <taxon>Insecta</taxon>
        <taxon>Pterygota</taxon>
        <taxon>Neoptera</taxon>
        <taxon>Endopterygota</taxon>
        <taxon>Diptera</taxon>
        <taxon>Brachycera</taxon>
        <taxon>Muscomorpha</taxon>
        <taxon>Ephydroidea</taxon>
        <taxon>Drosophilidae</taxon>
        <taxon>Scaptodrosophila</taxon>
    </lineage>
</organism>
<evidence type="ECO:0000256" key="3">
    <source>
        <dbReference type="ARBA" id="ARBA00022989"/>
    </source>
</evidence>
<dbReference type="GeneID" id="115622384"/>
<dbReference type="RefSeq" id="XP_030372168.1">
    <property type="nucleotide sequence ID" value="XM_030516308.1"/>
</dbReference>
<feature type="transmembrane region" description="Helical" evidence="5">
    <location>
        <begin position="191"/>
        <end position="217"/>
    </location>
</feature>
<dbReference type="GO" id="GO:0022857">
    <property type="term" value="F:transmembrane transporter activity"/>
    <property type="evidence" value="ECO:0007669"/>
    <property type="project" value="InterPro"/>
</dbReference>
<sequence length="466" mass="51707">MIEKCKVQEPHTEPEQRWLSQWKKNQPQFNALAASALIFISGGMSIAWGAGFAAHSSHRQRLTLHMQICWYGAAILGSIIGAQLSYRVAQRPVYILGSCLVLSCGLLFVLFPDHSIAIIVGRYMDGLANGLVFVPTLCSVGEISVYSMRGMHSAWLDQLSCNLGMLLQLLYTALWCTEWNASIVADQVHGVLSLMCGITALGLTMILCVESPIYLLLRHNERTAVQAIRYLQSPYLVTSETCLQLDEHKHYVTSNRKLSRSRSLLIGLPALIKLSIFRILNALTLTLVIWSALHETGRGLAEYIHTWPYVLFGSLRFLGSLCGAVLMDSTGRKKPTLVGALTSGGLALSYAMICHCEQFTSSALAMLICFQFFAGLTLTASSVYLTEAFPLSAKSHFVAITYILELGTRMMFTLPSSYAGTVMYFYGMGGIFLVFFLLAILSLPETKMITLMEAQEKFRKLFHFKL</sequence>
<dbReference type="GO" id="GO:0016020">
    <property type="term" value="C:membrane"/>
    <property type="evidence" value="ECO:0007669"/>
    <property type="project" value="UniProtKB-SubCell"/>
</dbReference>
<dbReference type="PANTHER" id="PTHR23529:SF2">
    <property type="entry name" value="GH19118P-RELATED"/>
    <property type="match status" value="1"/>
</dbReference>
<feature type="transmembrane region" description="Helical" evidence="5">
    <location>
        <begin position="424"/>
        <end position="443"/>
    </location>
</feature>
<comment type="subcellular location">
    <subcellularLocation>
        <location evidence="1">Membrane</location>
    </subcellularLocation>
</comment>
<feature type="transmembrane region" description="Helical" evidence="5">
    <location>
        <begin position="309"/>
        <end position="327"/>
    </location>
</feature>
<evidence type="ECO:0000256" key="2">
    <source>
        <dbReference type="ARBA" id="ARBA00022692"/>
    </source>
</evidence>
<dbReference type="PANTHER" id="PTHR23529">
    <property type="entry name" value="GH19118P-RELATED"/>
    <property type="match status" value="1"/>
</dbReference>
<evidence type="ECO:0000256" key="4">
    <source>
        <dbReference type="ARBA" id="ARBA00023136"/>
    </source>
</evidence>
<feature type="transmembrane region" description="Helical" evidence="5">
    <location>
        <begin position="92"/>
        <end position="111"/>
    </location>
</feature>
<dbReference type="SUPFAM" id="SSF103473">
    <property type="entry name" value="MFS general substrate transporter"/>
    <property type="match status" value="1"/>
</dbReference>
<reference evidence="7" key="1">
    <citation type="submission" date="2025-08" db="UniProtKB">
        <authorList>
            <consortium name="RefSeq"/>
        </authorList>
    </citation>
    <scope>IDENTIFICATION</scope>
    <source>
        <strain evidence="7">11010-0011.00</strain>
        <tissue evidence="7">Whole body</tissue>
    </source>
</reference>
<feature type="transmembrane region" description="Helical" evidence="5">
    <location>
        <begin position="264"/>
        <end position="289"/>
    </location>
</feature>
<dbReference type="AlphaFoldDB" id="A0A6J2TAN8"/>
<dbReference type="Gene3D" id="1.20.1250.20">
    <property type="entry name" value="MFS general substrate transporter like domains"/>
    <property type="match status" value="1"/>
</dbReference>
<keyword evidence="3 5" id="KW-1133">Transmembrane helix</keyword>